<comment type="caution">
    <text evidence="2">The sequence shown here is derived from an EMBL/GenBank/DDBJ whole genome shotgun (WGS) entry which is preliminary data.</text>
</comment>
<dbReference type="EMBL" id="JABFNT010000009">
    <property type="protein sequence ID" value="NOJ77549.1"/>
    <property type="molecule type" value="Genomic_DNA"/>
</dbReference>
<keyword evidence="1" id="KW-0812">Transmembrane</keyword>
<feature type="transmembrane region" description="Helical" evidence="1">
    <location>
        <begin position="137"/>
        <end position="155"/>
    </location>
</feature>
<dbReference type="AlphaFoldDB" id="A0A7Y4MPL3"/>
<keyword evidence="1" id="KW-1133">Transmembrane helix</keyword>
<gene>
    <name evidence="2" type="ORF">HNV28_04205</name>
</gene>
<protein>
    <submittedName>
        <fullName evidence="2">Uncharacterized protein</fullName>
    </submittedName>
</protein>
<proteinExistence type="predicted"/>
<evidence type="ECO:0000313" key="3">
    <source>
        <dbReference type="Proteomes" id="UP000533080"/>
    </source>
</evidence>
<accession>A0A7Y4MPL3</accession>
<evidence type="ECO:0000256" key="1">
    <source>
        <dbReference type="SAM" id="Phobius"/>
    </source>
</evidence>
<sequence>MQPPATQVGTPGGGCQGAMVQPGPGAQVWWCRGASVMAFRDGLRRRGGRCSDGGAMRRARLSLDAPYLSPESGEFRIVCPGCGHAVTVDAEARCMKCGASLEAALNAARGPPPPLPPRRLTRAQRAAVSRPRLHKHYFVGTLALWAGGMLLPVGLFFLRPLLLQSAIFIGMGLLFRRTSWPASLRREQQRQLKAWVWGLPAAAEITRVERQVAPTLHAGRLVQLDYVFTVHGQRVEGRMPSPHASDLLRRPGERVWAVYVAEDPGASALWPPGP</sequence>
<reference evidence="2 3" key="1">
    <citation type="submission" date="2020-05" db="EMBL/GenBank/DDBJ databases">
        <authorList>
            <person name="Whitworth D."/>
        </authorList>
    </citation>
    <scope>NUCLEOTIDE SEQUENCE [LARGE SCALE GENOMIC DNA]</scope>
    <source>
        <strain evidence="2 3">AM005</strain>
    </source>
</reference>
<dbReference type="Proteomes" id="UP000533080">
    <property type="component" value="Unassembled WGS sequence"/>
</dbReference>
<name>A0A7Y4MPL3_MYXXA</name>
<keyword evidence="1" id="KW-0472">Membrane</keyword>
<organism evidence="2 3">
    <name type="scientific">Myxococcus xanthus</name>
    <dbReference type="NCBI Taxonomy" id="34"/>
    <lineage>
        <taxon>Bacteria</taxon>
        <taxon>Pseudomonadati</taxon>
        <taxon>Myxococcota</taxon>
        <taxon>Myxococcia</taxon>
        <taxon>Myxococcales</taxon>
        <taxon>Cystobacterineae</taxon>
        <taxon>Myxococcaceae</taxon>
        <taxon>Myxococcus</taxon>
    </lineage>
</organism>
<evidence type="ECO:0000313" key="2">
    <source>
        <dbReference type="EMBL" id="NOJ77549.1"/>
    </source>
</evidence>